<proteinExistence type="predicted"/>
<evidence type="ECO:0000313" key="2">
    <source>
        <dbReference type="Proteomes" id="UP000251889"/>
    </source>
</evidence>
<protein>
    <submittedName>
        <fullName evidence="1">Uncharacterized protein</fullName>
    </submittedName>
</protein>
<dbReference type="RefSeq" id="WP_112747393.1">
    <property type="nucleotide sequence ID" value="NZ_QMFY01000006.1"/>
</dbReference>
<comment type="caution">
    <text evidence="1">The sequence shown here is derived from an EMBL/GenBank/DDBJ whole genome shotgun (WGS) entry which is preliminary data.</text>
</comment>
<evidence type="ECO:0000313" key="1">
    <source>
        <dbReference type="EMBL" id="RAW00593.1"/>
    </source>
</evidence>
<name>A0A364Y193_9BACT</name>
<organism evidence="1 2">
    <name type="scientific">Pseudochryseolinea flava</name>
    <dbReference type="NCBI Taxonomy" id="2059302"/>
    <lineage>
        <taxon>Bacteria</taxon>
        <taxon>Pseudomonadati</taxon>
        <taxon>Bacteroidota</taxon>
        <taxon>Cytophagia</taxon>
        <taxon>Cytophagales</taxon>
        <taxon>Fulvivirgaceae</taxon>
        <taxon>Pseudochryseolinea</taxon>
    </lineage>
</organism>
<dbReference type="EMBL" id="QMFY01000006">
    <property type="protein sequence ID" value="RAW00593.1"/>
    <property type="molecule type" value="Genomic_DNA"/>
</dbReference>
<dbReference type="AlphaFoldDB" id="A0A364Y193"/>
<accession>A0A364Y193</accession>
<sequence>MARRIVYSGKNNQDDSLVVGNHGPVQIVIKGDFYINGLVYCPKHRLQIYIKGNGRLALRGICKKIDIIRVNGNCVIDLEALKLSELELEELKGHTELIIGNIKQIRKGNIDEEVLSINSSNKVHYTAASETIISTSAL</sequence>
<keyword evidence="2" id="KW-1185">Reference proteome</keyword>
<dbReference type="Proteomes" id="UP000251889">
    <property type="component" value="Unassembled WGS sequence"/>
</dbReference>
<reference evidence="1 2" key="1">
    <citation type="submission" date="2018-06" db="EMBL/GenBank/DDBJ databases">
        <title>Chryseolinea flavus sp. nov., a member of the phylum Bacteroidetes isolated from soil.</title>
        <authorList>
            <person name="Li Y."/>
            <person name="Wang J."/>
        </authorList>
    </citation>
    <scope>NUCLEOTIDE SEQUENCE [LARGE SCALE GENOMIC DNA]</scope>
    <source>
        <strain evidence="1 2">SDU1-6</strain>
    </source>
</reference>
<gene>
    <name evidence="1" type="ORF">DQQ10_13440</name>
</gene>